<dbReference type="PANTHER" id="PTHR18945">
    <property type="entry name" value="NEUROTRANSMITTER GATED ION CHANNEL"/>
    <property type="match status" value="1"/>
</dbReference>
<evidence type="ECO:0000313" key="2">
    <source>
        <dbReference type="Proteomes" id="UP000005239"/>
    </source>
</evidence>
<accession>A0A2A6BPK6</accession>
<gene>
    <name evidence="1" type="primary">WBGene00091887</name>
</gene>
<dbReference type="GO" id="GO:0005886">
    <property type="term" value="C:plasma membrane"/>
    <property type="evidence" value="ECO:0000318"/>
    <property type="project" value="GO_Central"/>
</dbReference>
<dbReference type="GO" id="GO:0098662">
    <property type="term" value="P:inorganic cation transmembrane transport"/>
    <property type="evidence" value="ECO:0000318"/>
    <property type="project" value="GO_Central"/>
</dbReference>
<dbReference type="Pfam" id="PF02931">
    <property type="entry name" value="Neur_chan_LBD"/>
    <property type="match status" value="1"/>
</dbReference>
<dbReference type="GO" id="GO:0034220">
    <property type="term" value="P:monoatomic ion transmembrane transport"/>
    <property type="evidence" value="ECO:0000318"/>
    <property type="project" value="GO_Central"/>
</dbReference>
<accession>A0A8R1U3K6</accession>
<dbReference type="GO" id="GO:0004888">
    <property type="term" value="F:transmembrane signaling receptor activity"/>
    <property type="evidence" value="ECO:0007669"/>
    <property type="project" value="InterPro"/>
</dbReference>
<dbReference type="Gene3D" id="2.70.170.10">
    <property type="entry name" value="Neurotransmitter-gated ion-channel ligand-binding domain"/>
    <property type="match status" value="1"/>
</dbReference>
<dbReference type="GO" id="GO:0045202">
    <property type="term" value="C:synapse"/>
    <property type="evidence" value="ECO:0000318"/>
    <property type="project" value="GO_Central"/>
</dbReference>
<dbReference type="InterPro" id="IPR006202">
    <property type="entry name" value="Neur_chan_lig-bd"/>
</dbReference>
<dbReference type="GO" id="GO:0005892">
    <property type="term" value="C:acetylcholine-gated channel complex"/>
    <property type="evidence" value="ECO:0000318"/>
    <property type="project" value="GO_Central"/>
</dbReference>
<dbReference type="InterPro" id="IPR006201">
    <property type="entry name" value="Neur_channel"/>
</dbReference>
<dbReference type="GO" id="GO:0007268">
    <property type="term" value="P:chemical synaptic transmission"/>
    <property type="evidence" value="ECO:0000318"/>
    <property type="project" value="GO_Central"/>
</dbReference>
<dbReference type="GO" id="GO:0043005">
    <property type="term" value="C:neuron projection"/>
    <property type="evidence" value="ECO:0000318"/>
    <property type="project" value="GO_Central"/>
</dbReference>
<evidence type="ECO:0000313" key="1">
    <source>
        <dbReference type="EnsemblMetazoa" id="PPA02333.1"/>
    </source>
</evidence>
<dbReference type="AlphaFoldDB" id="A0A2A6BPK6"/>
<reference evidence="2" key="1">
    <citation type="journal article" date="2008" name="Nat. Genet.">
        <title>The Pristionchus pacificus genome provides a unique perspective on nematode lifestyle and parasitism.</title>
        <authorList>
            <person name="Dieterich C."/>
            <person name="Clifton S.W."/>
            <person name="Schuster L.N."/>
            <person name="Chinwalla A."/>
            <person name="Delehaunty K."/>
            <person name="Dinkelacker I."/>
            <person name="Fulton L."/>
            <person name="Fulton R."/>
            <person name="Godfrey J."/>
            <person name="Minx P."/>
            <person name="Mitreva M."/>
            <person name="Roeseler W."/>
            <person name="Tian H."/>
            <person name="Witte H."/>
            <person name="Yang S.P."/>
            <person name="Wilson R.K."/>
            <person name="Sommer R.J."/>
        </authorList>
    </citation>
    <scope>NUCLEOTIDE SEQUENCE [LARGE SCALE GENOMIC DNA]</scope>
    <source>
        <strain evidence="2">PS312</strain>
    </source>
</reference>
<sequence length="366" mass="42031">MCSFVLLLMAATAIASQEISTVGQKLPATSMSREDYWEAHDRLKEHIQRIIERTGNSYRHKSGYHVHTNLRKFAVLKVDQIGARVRTKATIAYEFTNPNLVWYAAEFGNQAEIEFDLTPKQLQAPTIRGCISIRSEETLRISRVTSDGQVRIVVDITSEHPCKMNFDWMPFDSQNCTTCLVLDSLISNDSPTFDLVFDEGFHTVYLPYDFDPIEMEEEYRKIGRHGYWSHLINEPREWNVSTNVTPVISVMNRGSRSLKFRQFELQFTVTRNPAFYNWALVYIILFISALVVYLQLNCDSKPLWLVLGILAMFGAIHATGENRFMQRNMGILLMTSVGFLIVFTFVAIGISENRQKKEKGGFKPLD</sequence>
<dbReference type="GO" id="GO:0098794">
    <property type="term" value="C:postsynapse"/>
    <property type="evidence" value="ECO:0007669"/>
    <property type="project" value="GOC"/>
</dbReference>
<dbReference type="SUPFAM" id="SSF63712">
    <property type="entry name" value="Nicotinic receptor ligand binding domain-like"/>
    <property type="match status" value="1"/>
</dbReference>
<dbReference type="Proteomes" id="UP000005239">
    <property type="component" value="Unassembled WGS sequence"/>
</dbReference>
<organism evidence="1 2">
    <name type="scientific">Pristionchus pacificus</name>
    <name type="common">Parasitic nematode worm</name>
    <dbReference type="NCBI Taxonomy" id="54126"/>
    <lineage>
        <taxon>Eukaryota</taxon>
        <taxon>Metazoa</taxon>
        <taxon>Ecdysozoa</taxon>
        <taxon>Nematoda</taxon>
        <taxon>Chromadorea</taxon>
        <taxon>Rhabditida</taxon>
        <taxon>Rhabditina</taxon>
        <taxon>Diplogasteromorpha</taxon>
        <taxon>Diplogasteroidea</taxon>
        <taxon>Neodiplogasteridae</taxon>
        <taxon>Pristionchus</taxon>
    </lineage>
</organism>
<dbReference type="GO" id="GO:0042391">
    <property type="term" value="P:regulation of membrane potential"/>
    <property type="evidence" value="ECO:0000318"/>
    <property type="project" value="GO_Central"/>
</dbReference>
<dbReference type="InterPro" id="IPR036734">
    <property type="entry name" value="Neur_chan_lig-bd_sf"/>
</dbReference>
<name>A0A2A6BPK6_PRIPA</name>
<proteinExistence type="predicted"/>
<dbReference type="EnsemblMetazoa" id="PPA02333.1">
    <property type="protein sequence ID" value="PPA02333.1"/>
    <property type="gene ID" value="WBGene00091887"/>
</dbReference>
<dbReference type="GO" id="GO:0022848">
    <property type="term" value="F:acetylcholine-gated monoatomic cation-selective channel activity"/>
    <property type="evidence" value="ECO:0000318"/>
    <property type="project" value="GO_Central"/>
</dbReference>
<keyword evidence="2" id="KW-1185">Reference proteome</keyword>
<protein>
    <submittedName>
        <fullName evidence="1">Transmembrane ion channel</fullName>
    </submittedName>
</protein>
<reference evidence="1" key="2">
    <citation type="submission" date="2022-06" db="UniProtKB">
        <authorList>
            <consortium name="EnsemblMetazoa"/>
        </authorList>
    </citation>
    <scope>IDENTIFICATION</scope>
    <source>
        <strain evidence="1">PS312</strain>
    </source>
</reference>